<feature type="signal peptide" evidence="1">
    <location>
        <begin position="1"/>
        <end position="36"/>
    </location>
</feature>
<dbReference type="OrthoDB" id="200660at2759"/>
<keyword evidence="3" id="KW-1185">Reference proteome</keyword>
<dbReference type="EMBL" id="KV784377">
    <property type="protein sequence ID" value="OEU09082.1"/>
    <property type="molecule type" value="Genomic_DNA"/>
</dbReference>
<sequence length="149" mass="16824">MAHRRSKQPPIRTAWSKLLIALLIKVPECRWPGCNGNRIHDGSIDSFNISGQKWNLLLDARDESLSYLMTNDAVSMYANEDLKLGMVLDILQQQLPKELVKIQIGLYTQYFVKHGKECTHVAIVSASCKALLKPIGPHLAFFWHIQAGV</sequence>
<name>A0A1E7ET86_9STRA</name>
<dbReference type="Proteomes" id="UP000095751">
    <property type="component" value="Unassembled WGS sequence"/>
</dbReference>
<dbReference type="KEGG" id="fcy:FRACYDRAFT_248958"/>
<accession>A0A1E7ET86</accession>
<dbReference type="InParanoid" id="A0A1E7ET86"/>
<keyword evidence="1" id="KW-0732">Signal</keyword>
<feature type="chain" id="PRO_5009192215" evidence="1">
    <location>
        <begin position="37"/>
        <end position="149"/>
    </location>
</feature>
<evidence type="ECO:0000313" key="2">
    <source>
        <dbReference type="EMBL" id="OEU09082.1"/>
    </source>
</evidence>
<evidence type="ECO:0000256" key="1">
    <source>
        <dbReference type="SAM" id="SignalP"/>
    </source>
</evidence>
<proteinExistence type="predicted"/>
<dbReference type="AlphaFoldDB" id="A0A1E7ET86"/>
<organism evidence="2 3">
    <name type="scientific">Fragilariopsis cylindrus CCMP1102</name>
    <dbReference type="NCBI Taxonomy" id="635003"/>
    <lineage>
        <taxon>Eukaryota</taxon>
        <taxon>Sar</taxon>
        <taxon>Stramenopiles</taxon>
        <taxon>Ochrophyta</taxon>
        <taxon>Bacillariophyta</taxon>
        <taxon>Bacillariophyceae</taxon>
        <taxon>Bacillariophycidae</taxon>
        <taxon>Bacillariales</taxon>
        <taxon>Bacillariaceae</taxon>
        <taxon>Fragilariopsis</taxon>
    </lineage>
</organism>
<protein>
    <submittedName>
        <fullName evidence="2">Uncharacterized protein</fullName>
    </submittedName>
</protein>
<reference evidence="2 3" key="1">
    <citation type="submission" date="2016-09" db="EMBL/GenBank/DDBJ databases">
        <title>Extensive genetic diversity and differential bi-allelic expression allows diatom success in the polar Southern Ocean.</title>
        <authorList>
            <consortium name="DOE Joint Genome Institute"/>
            <person name="Mock T."/>
            <person name="Otillar R.P."/>
            <person name="Strauss J."/>
            <person name="Dupont C."/>
            <person name="Frickenhaus S."/>
            <person name="Maumus F."/>
            <person name="Mcmullan M."/>
            <person name="Sanges R."/>
            <person name="Schmutz J."/>
            <person name="Toseland A."/>
            <person name="Valas R."/>
            <person name="Veluchamy A."/>
            <person name="Ward B.J."/>
            <person name="Allen A."/>
            <person name="Barry K."/>
            <person name="Falciatore A."/>
            <person name="Ferrante M."/>
            <person name="Fortunato A.E."/>
            <person name="Gloeckner G."/>
            <person name="Gruber A."/>
            <person name="Hipkin R."/>
            <person name="Janech M."/>
            <person name="Kroth P."/>
            <person name="Leese F."/>
            <person name="Lindquist E."/>
            <person name="Lyon B.R."/>
            <person name="Martin J."/>
            <person name="Mayer C."/>
            <person name="Parker M."/>
            <person name="Quesneville H."/>
            <person name="Raymond J."/>
            <person name="Uhlig C."/>
            <person name="Valentin K.U."/>
            <person name="Worden A.Z."/>
            <person name="Armbrust E.V."/>
            <person name="Bowler C."/>
            <person name="Green B."/>
            <person name="Moulton V."/>
            <person name="Van Oosterhout C."/>
            <person name="Grigoriev I."/>
        </authorList>
    </citation>
    <scope>NUCLEOTIDE SEQUENCE [LARGE SCALE GENOMIC DNA]</scope>
    <source>
        <strain evidence="2 3">CCMP1102</strain>
    </source>
</reference>
<evidence type="ECO:0000313" key="3">
    <source>
        <dbReference type="Proteomes" id="UP000095751"/>
    </source>
</evidence>
<gene>
    <name evidence="2" type="ORF">FRACYDRAFT_248958</name>
</gene>